<dbReference type="InterPro" id="IPR011991">
    <property type="entry name" value="ArsR-like_HTH"/>
</dbReference>
<reference evidence="5" key="1">
    <citation type="submission" date="2019-09" db="EMBL/GenBank/DDBJ databases">
        <title>Comparative genomic analysis of Lactobacillus helveticus.</title>
        <authorList>
            <person name="Zhang H."/>
            <person name="Chen Y."/>
            <person name="Zhong Z."/>
        </authorList>
    </citation>
    <scope>NUCLEOTIDE SEQUENCE</scope>
    <source>
        <strain evidence="5">IMAU30003</strain>
    </source>
</reference>
<dbReference type="PANTHER" id="PTHR43132">
    <property type="entry name" value="ARSENICAL RESISTANCE OPERON REPRESSOR ARSR-RELATED"/>
    <property type="match status" value="1"/>
</dbReference>
<evidence type="ECO:0000256" key="2">
    <source>
        <dbReference type="ARBA" id="ARBA00023125"/>
    </source>
</evidence>
<evidence type="ECO:0000313" key="6">
    <source>
        <dbReference type="Proteomes" id="UP000651333"/>
    </source>
</evidence>
<dbReference type="Proteomes" id="UP000651333">
    <property type="component" value="Unassembled WGS sequence"/>
</dbReference>
<evidence type="ECO:0000313" key="5">
    <source>
        <dbReference type="EMBL" id="NRO35310.1"/>
    </source>
</evidence>
<dbReference type="PRINTS" id="PR00778">
    <property type="entry name" value="HTHARSR"/>
</dbReference>
<dbReference type="PROSITE" id="PS50987">
    <property type="entry name" value="HTH_ARSR_2"/>
    <property type="match status" value="1"/>
</dbReference>
<organism evidence="5 6">
    <name type="scientific">Lactobacillus helveticus</name>
    <name type="common">Lactobacillus suntoryeus</name>
    <dbReference type="NCBI Taxonomy" id="1587"/>
    <lineage>
        <taxon>Bacteria</taxon>
        <taxon>Bacillati</taxon>
        <taxon>Bacillota</taxon>
        <taxon>Bacilli</taxon>
        <taxon>Lactobacillales</taxon>
        <taxon>Lactobacillaceae</taxon>
        <taxon>Lactobacillus</taxon>
    </lineage>
</organism>
<dbReference type="AlphaFoldDB" id="A0A9Q5G8L7"/>
<dbReference type="InterPro" id="IPR036390">
    <property type="entry name" value="WH_DNA-bd_sf"/>
</dbReference>
<dbReference type="EMBL" id="WCHB01000054">
    <property type="protein sequence ID" value="NRO35310.1"/>
    <property type="molecule type" value="Genomic_DNA"/>
</dbReference>
<evidence type="ECO:0000256" key="1">
    <source>
        <dbReference type="ARBA" id="ARBA00023015"/>
    </source>
</evidence>
<evidence type="ECO:0000259" key="4">
    <source>
        <dbReference type="PROSITE" id="PS50987"/>
    </source>
</evidence>
<dbReference type="SUPFAM" id="SSF46785">
    <property type="entry name" value="Winged helix' DNA-binding domain"/>
    <property type="match status" value="1"/>
</dbReference>
<keyword evidence="1" id="KW-0805">Transcription regulation</keyword>
<dbReference type="InterPro" id="IPR051011">
    <property type="entry name" value="Metal_resp_trans_reg"/>
</dbReference>
<dbReference type="NCBIfam" id="NF033788">
    <property type="entry name" value="HTH_metalloreg"/>
    <property type="match status" value="1"/>
</dbReference>
<proteinExistence type="predicted"/>
<dbReference type="Gene3D" id="1.10.10.10">
    <property type="entry name" value="Winged helix-like DNA-binding domain superfamily/Winged helix DNA-binding domain"/>
    <property type="match status" value="1"/>
</dbReference>
<keyword evidence="3" id="KW-0804">Transcription</keyword>
<dbReference type="GO" id="GO:0003677">
    <property type="term" value="F:DNA binding"/>
    <property type="evidence" value="ECO:0007669"/>
    <property type="project" value="UniProtKB-KW"/>
</dbReference>
<dbReference type="CDD" id="cd00090">
    <property type="entry name" value="HTH_ARSR"/>
    <property type="match status" value="1"/>
</dbReference>
<comment type="caution">
    <text evidence="5">The sequence shown here is derived from an EMBL/GenBank/DDBJ whole genome shotgun (WGS) entry which is preliminary data.</text>
</comment>
<dbReference type="InterPro" id="IPR001845">
    <property type="entry name" value="HTH_ArsR_DNA-bd_dom"/>
</dbReference>
<dbReference type="GO" id="GO:0003700">
    <property type="term" value="F:DNA-binding transcription factor activity"/>
    <property type="evidence" value="ECO:0007669"/>
    <property type="project" value="InterPro"/>
</dbReference>
<keyword evidence="2" id="KW-0238">DNA-binding</keyword>
<dbReference type="InterPro" id="IPR036388">
    <property type="entry name" value="WH-like_DNA-bd_sf"/>
</dbReference>
<name>A0A9Q5G8L7_LACHE</name>
<accession>A0A9Q5G8L7</accession>
<dbReference type="Pfam" id="PF01022">
    <property type="entry name" value="HTH_5"/>
    <property type="match status" value="1"/>
</dbReference>
<feature type="domain" description="HTH arsR-type" evidence="4">
    <location>
        <begin position="1"/>
        <end position="92"/>
    </location>
</feature>
<dbReference type="SMART" id="SM00418">
    <property type="entry name" value="HTH_ARSR"/>
    <property type="match status" value="1"/>
</dbReference>
<dbReference type="PANTHER" id="PTHR43132:SF2">
    <property type="entry name" value="ARSENICAL RESISTANCE OPERON REPRESSOR ARSR-RELATED"/>
    <property type="match status" value="1"/>
</dbReference>
<evidence type="ECO:0000256" key="3">
    <source>
        <dbReference type="ARBA" id="ARBA00023163"/>
    </source>
</evidence>
<protein>
    <submittedName>
        <fullName evidence="5">HTH-type transcriptional repressor SmtB</fullName>
    </submittedName>
</protein>
<sequence>MNDQIIRITRALNHPIRIQILYYLNDHQKSSVNNLVKQFDVSQPAISRHLRILEEAKLVKSERVKQEKYYSLADNHIIKILDVCVSTSKNSLSLTSI</sequence>
<gene>
    <name evidence="5" type="ORF">IMAU30003_01560</name>
</gene>